<dbReference type="Proteomes" id="UP001057402">
    <property type="component" value="Chromosome 6"/>
</dbReference>
<evidence type="ECO:0000313" key="2">
    <source>
        <dbReference type="Proteomes" id="UP001057402"/>
    </source>
</evidence>
<accession>A0ACB9QMP7</accession>
<protein>
    <submittedName>
        <fullName evidence="1">Uncharacterized protein</fullName>
    </submittedName>
</protein>
<organism evidence="1 2">
    <name type="scientific">Melastoma candidum</name>
    <dbReference type="NCBI Taxonomy" id="119954"/>
    <lineage>
        <taxon>Eukaryota</taxon>
        <taxon>Viridiplantae</taxon>
        <taxon>Streptophyta</taxon>
        <taxon>Embryophyta</taxon>
        <taxon>Tracheophyta</taxon>
        <taxon>Spermatophyta</taxon>
        <taxon>Magnoliopsida</taxon>
        <taxon>eudicotyledons</taxon>
        <taxon>Gunneridae</taxon>
        <taxon>Pentapetalae</taxon>
        <taxon>rosids</taxon>
        <taxon>malvids</taxon>
        <taxon>Myrtales</taxon>
        <taxon>Melastomataceae</taxon>
        <taxon>Melastomatoideae</taxon>
        <taxon>Melastomateae</taxon>
        <taxon>Melastoma</taxon>
    </lineage>
</organism>
<sequence length="765" mass="85733">MGCVTSKLGEEEEVVSICRERKRFLKLAIQRRSALAEAHFRYCESLYAVSAAVRLFIARHSSPASPFLITFSPTRSSSTPPASTAGGLVCGGSTATSALLLQQRPSEPTKETVVPPPPPLCESCGKGSSSSDDESECCRSSEGEAVEEGAGNKAGRDLNAGFCDEGRNGYYFMEMQAQAAASPGRNFAWDFFNPFFGMGLEEMDGYRVDDRHLRAVREEEGIPELEEEVLGEYVGAAIPKKVGREENVAAIVTETRVLEGVVGRKEGGCVVTDSNGKDDGGGRQKGMTFVDDDPEKGRELLEALGDIEDHFIRAYDSGKEVSRMLEASKVHLMSDIQGIKENSTKLLQSIAWNRSTSCKSLVSYSSRSSSNWTEYKNDLFEDYDGMVSGSHSLTLERLYAWEKKLFEEVKAGDDIRKLYERKCSRIRDEDVRGDDSHTMDKNRLAMKDLYARIFVAIRSAESISMMIEKLRDEELQPQIVELLKGLMQTWKIMLESHETQNKIASKVSNFACPSYGKFCNNFHRLATLQLEAELQHWRECFVVYIAAQKSYAEALDGWLSKFLAPEIEFCSRGRSSAVPFRINGPPLLPICHNWLISLNKLPEKAVAIAMKGFAKDVRVLWTQQGEEQQQKRKVDSLVKELEKRMPASFPKAEVKLLEFKVSEEKFEPDPDENGYLSDKLDHVDTLRRKLGAEKERHQKCMEETHRVTLNGFRAGFGAVFESLTEFSKAAETMYSGLVTRVESSEEEENVPCIADSRAEETTLLR</sequence>
<gene>
    <name evidence="1" type="ORF">MLD38_023126</name>
</gene>
<dbReference type="EMBL" id="CM042885">
    <property type="protein sequence ID" value="KAI4367383.1"/>
    <property type="molecule type" value="Genomic_DNA"/>
</dbReference>
<proteinExistence type="predicted"/>
<keyword evidence="2" id="KW-1185">Reference proteome</keyword>
<evidence type="ECO:0000313" key="1">
    <source>
        <dbReference type="EMBL" id="KAI4367383.1"/>
    </source>
</evidence>
<comment type="caution">
    <text evidence="1">The sequence shown here is derived from an EMBL/GenBank/DDBJ whole genome shotgun (WGS) entry which is preliminary data.</text>
</comment>
<name>A0ACB9QMP7_9MYRT</name>
<reference evidence="2" key="1">
    <citation type="journal article" date="2023" name="Front. Plant Sci.">
        <title>Chromosomal-level genome assembly of Melastoma candidum provides insights into trichome evolution.</title>
        <authorList>
            <person name="Zhong Y."/>
            <person name="Wu W."/>
            <person name="Sun C."/>
            <person name="Zou P."/>
            <person name="Liu Y."/>
            <person name="Dai S."/>
            <person name="Zhou R."/>
        </authorList>
    </citation>
    <scope>NUCLEOTIDE SEQUENCE [LARGE SCALE GENOMIC DNA]</scope>
</reference>